<sequence length="197" mass="22010">MNPQQPTPQSRPESAALTALDPAARQELFVSLYGDLRRIAQRELRRNGGGALTLGATTLLHEAYLNISDRHRALFPDQAHFLAYASRAMRGLIIDYARSRQALKRGGGFEITSLPTDIPEQAADVEELQRLSDAIEQLAGVEPRLAQVVDLKYFSGFSFTDIAAMWGMSERTIQRDWEKARLFLHRALAHLPDPTPS</sequence>
<comment type="similarity">
    <text evidence="1">Belongs to the sigma-70 factor family. ECF subfamily.</text>
</comment>
<keyword evidence="2" id="KW-0805">Transcription regulation</keyword>
<evidence type="ECO:0000256" key="1">
    <source>
        <dbReference type="ARBA" id="ARBA00010641"/>
    </source>
</evidence>
<evidence type="ECO:0000259" key="5">
    <source>
        <dbReference type="Pfam" id="PF07638"/>
    </source>
</evidence>
<dbReference type="InterPro" id="IPR039425">
    <property type="entry name" value="RNA_pol_sigma-70-like"/>
</dbReference>
<dbReference type="InterPro" id="IPR014284">
    <property type="entry name" value="RNA_pol_sigma-70_dom"/>
</dbReference>
<reference evidence="7" key="1">
    <citation type="journal article" date="2019" name="Int. J. Syst. Evol. Microbiol.">
        <title>The Global Catalogue of Microorganisms (GCM) 10K type strain sequencing project: providing services to taxonomists for standard genome sequencing and annotation.</title>
        <authorList>
            <consortium name="The Broad Institute Genomics Platform"/>
            <consortium name="The Broad Institute Genome Sequencing Center for Infectious Disease"/>
            <person name="Wu L."/>
            <person name="Ma J."/>
        </authorList>
    </citation>
    <scope>NUCLEOTIDE SEQUENCE [LARGE SCALE GENOMIC DNA]</scope>
    <source>
        <strain evidence="7">CGMCC 1.10759</strain>
    </source>
</reference>
<comment type="caution">
    <text evidence="6">The sequence shown here is derived from an EMBL/GenBank/DDBJ whole genome shotgun (WGS) entry which is preliminary data.</text>
</comment>
<dbReference type="NCBIfam" id="TIGR02999">
    <property type="entry name" value="Sig-70_X6"/>
    <property type="match status" value="1"/>
</dbReference>
<evidence type="ECO:0000256" key="2">
    <source>
        <dbReference type="ARBA" id="ARBA00023015"/>
    </source>
</evidence>
<dbReference type="SUPFAM" id="SSF88659">
    <property type="entry name" value="Sigma3 and sigma4 domains of RNA polymerase sigma factors"/>
    <property type="match status" value="1"/>
</dbReference>
<keyword evidence="7" id="KW-1185">Reference proteome</keyword>
<dbReference type="RefSeq" id="WP_380604715.1">
    <property type="nucleotide sequence ID" value="NZ_JBHSDU010000015.1"/>
</dbReference>
<dbReference type="PANTHER" id="PTHR43133">
    <property type="entry name" value="RNA POLYMERASE ECF-TYPE SIGMA FACTO"/>
    <property type="match status" value="1"/>
</dbReference>
<accession>A0ABV8T1X3</accession>
<dbReference type="PANTHER" id="PTHR43133:SF39">
    <property type="entry name" value="SIMILAR TO RNA POLYMERASE SIGMA-E FACTOR"/>
    <property type="match status" value="1"/>
</dbReference>
<dbReference type="EMBL" id="JBHSDU010000015">
    <property type="protein sequence ID" value="MFC4313941.1"/>
    <property type="molecule type" value="Genomic_DNA"/>
</dbReference>
<evidence type="ECO:0000313" key="7">
    <source>
        <dbReference type="Proteomes" id="UP001595904"/>
    </source>
</evidence>
<evidence type="ECO:0000256" key="3">
    <source>
        <dbReference type="ARBA" id="ARBA00023082"/>
    </source>
</evidence>
<dbReference type="Proteomes" id="UP001595904">
    <property type="component" value="Unassembled WGS sequence"/>
</dbReference>
<dbReference type="InterPro" id="IPR013325">
    <property type="entry name" value="RNA_pol_sigma_r2"/>
</dbReference>
<feature type="domain" description="RNA polymerase sigma-70 ECF-like HTH" evidence="5">
    <location>
        <begin position="21"/>
        <end position="189"/>
    </location>
</feature>
<keyword evidence="4" id="KW-0804">Transcription</keyword>
<gene>
    <name evidence="6" type="ORF">ACFPN2_33010</name>
</gene>
<proteinExistence type="inferred from homology"/>
<name>A0ABV8T1X3_9GAMM</name>
<protein>
    <submittedName>
        <fullName evidence="6">ECF-type sigma factor</fullName>
    </submittedName>
</protein>
<dbReference type="InterPro" id="IPR013324">
    <property type="entry name" value="RNA_pol_sigma_r3/r4-like"/>
</dbReference>
<keyword evidence="3" id="KW-0731">Sigma factor</keyword>
<dbReference type="NCBIfam" id="TIGR02937">
    <property type="entry name" value="sigma70-ECF"/>
    <property type="match status" value="1"/>
</dbReference>
<dbReference type="InterPro" id="IPR053812">
    <property type="entry name" value="HTH_Sigma70_ECF-like"/>
</dbReference>
<organism evidence="6 7">
    <name type="scientific">Steroidobacter flavus</name>
    <dbReference type="NCBI Taxonomy" id="1842136"/>
    <lineage>
        <taxon>Bacteria</taxon>
        <taxon>Pseudomonadati</taxon>
        <taxon>Pseudomonadota</taxon>
        <taxon>Gammaproteobacteria</taxon>
        <taxon>Steroidobacterales</taxon>
        <taxon>Steroidobacteraceae</taxon>
        <taxon>Steroidobacter</taxon>
    </lineage>
</organism>
<dbReference type="Pfam" id="PF07638">
    <property type="entry name" value="Sigma70_ECF"/>
    <property type="match status" value="1"/>
</dbReference>
<dbReference type="SUPFAM" id="SSF88946">
    <property type="entry name" value="Sigma2 domain of RNA polymerase sigma factors"/>
    <property type="match status" value="1"/>
</dbReference>
<dbReference type="Gene3D" id="1.10.10.10">
    <property type="entry name" value="Winged helix-like DNA-binding domain superfamily/Winged helix DNA-binding domain"/>
    <property type="match status" value="1"/>
</dbReference>
<dbReference type="InterPro" id="IPR011517">
    <property type="entry name" value="RNA_pol_sigma70_ECF-like"/>
</dbReference>
<dbReference type="InterPro" id="IPR036388">
    <property type="entry name" value="WH-like_DNA-bd_sf"/>
</dbReference>
<evidence type="ECO:0000256" key="4">
    <source>
        <dbReference type="ARBA" id="ARBA00023163"/>
    </source>
</evidence>
<evidence type="ECO:0000313" key="6">
    <source>
        <dbReference type="EMBL" id="MFC4313941.1"/>
    </source>
</evidence>